<feature type="domain" description="Methyltransferase" evidence="1">
    <location>
        <begin position="181"/>
        <end position="291"/>
    </location>
</feature>
<organism evidence="3 4">
    <name type="scientific">Nocardiopsis lambiniae</name>
    <dbReference type="NCBI Taxonomy" id="3075539"/>
    <lineage>
        <taxon>Bacteria</taxon>
        <taxon>Bacillati</taxon>
        <taxon>Actinomycetota</taxon>
        <taxon>Actinomycetes</taxon>
        <taxon>Streptosporangiales</taxon>
        <taxon>Nocardiopsidaceae</taxon>
        <taxon>Nocardiopsis</taxon>
    </lineage>
</organism>
<dbReference type="Gene3D" id="1.10.10.10">
    <property type="entry name" value="Winged helix-like DNA-binding domain superfamily/Winged helix DNA-binding domain"/>
    <property type="match status" value="1"/>
</dbReference>
<dbReference type="GO" id="GO:0032259">
    <property type="term" value="P:methylation"/>
    <property type="evidence" value="ECO:0007669"/>
    <property type="project" value="UniProtKB-KW"/>
</dbReference>
<dbReference type="InterPro" id="IPR029063">
    <property type="entry name" value="SAM-dependent_MTases_sf"/>
</dbReference>
<dbReference type="Gene3D" id="3.40.50.150">
    <property type="entry name" value="Vaccinia Virus protein VP39"/>
    <property type="match status" value="1"/>
</dbReference>
<evidence type="ECO:0000259" key="2">
    <source>
        <dbReference type="Pfam" id="PF21320"/>
    </source>
</evidence>
<proteinExistence type="predicted"/>
<keyword evidence="4" id="KW-1185">Reference proteome</keyword>
<sequence>MTTQTTGQALDRDAVEEFSGRLIGFMDSGSAALLCGLGHRLGLFDTMAGRGAMTGPEVAHEAGLNERYVREWLAGATMAGVIEYDPPSGTYLLPPEHAACLTRAAGPDNLARLLTVLSMLARVDEQVEEAFRKGGGVPYSAYERFQEMMAEDSGVLVDASLIDTTLPLVEGLPERLALGIDVADVGCGRGRALNVMGRTYPRSRFVGYDFSPEAVAFARGQADAMGLFNVRFELRDVSTLDIEDGYDLITAFDTIHDQAHPARVLAGVHRALRPDGVFLMADVKASSDLHENAGLPWATFLYTVSLMHCMTVSLALGGDGLGTAWGEQKARAMLAEAGFGRVRVEENDVDPFNNYYVCAQG</sequence>
<accession>A0ABU2MCZ5</accession>
<evidence type="ECO:0000259" key="1">
    <source>
        <dbReference type="Pfam" id="PF13847"/>
    </source>
</evidence>
<dbReference type="CDD" id="cd02440">
    <property type="entry name" value="AdoMet_MTases"/>
    <property type="match status" value="1"/>
</dbReference>
<dbReference type="EMBL" id="JAVREP010000013">
    <property type="protein sequence ID" value="MDT0330544.1"/>
    <property type="molecule type" value="Genomic_DNA"/>
</dbReference>
<dbReference type="RefSeq" id="WP_311513090.1">
    <property type="nucleotide sequence ID" value="NZ_JAVREP010000013.1"/>
</dbReference>
<dbReference type="Pfam" id="PF13847">
    <property type="entry name" value="Methyltransf_31"/>
    <property type="match status" value="1"/>
</dbReference>
<dbReference type="InterPro" id="IPR053173">
    <property type="entry name" value="SAM-binding_MTase"/>
</dbReference>
<feature type="domain" description="S-adenosylmethionine-dependent methyltransferase Rv2258c-like winged HTH" evidence="2">
    <location>
        <begin position="30"/>
        <end position="103"/>
    </location>
</feature>
<dbReference type="InterPro" id="IPR036388">
    <property type="entry name" value="WH-like_DNA-bd_sf"/>
</dbReference>
<dbReference type="GO" id="GO:0008168">
    <property type="term" value="F:methyltransferase activity"/>
    <property type="evidence" value="ECO:0007669"/>
    <property type="project" value="UniProtKB-KW"/>
</dbReference>
<evidence type="ECO:0000313" key="4">
    <source>
        <dbReference type="Proteomes" id="UP001183390"/>
    </source>
</evidence>
<dbReference type="InterPro" id="IPR036390">
    <property type="entry name" value="WH_DNA-bd_sf"/>
</dbReference>
<keyword evidence="3" id="KW-0489">Methyltransferase</keyword>
<dbReference type="InterPro" id="IPR048711">
    <property type="entry name" value="WHD_Rv2258c"/>
</dbReference>
<keyword evidence="3" id="KW-0808">Transferase</keyword>
<gene>
    <name evidence="3" type="ORF">RM479_19180</name>
</gene>
<dbReference type="SUPFAM" id="SSF53335">
    <property type="entry name" value="S-adenosyl-L-methionine-dependent methyltransferases"/>
    <property type="match status" value="1"/>
</dbReference>
<comment type="caution">
    <text evidence="3">The sequence shown here is derived from an EMBL/GenBank/DDBJ whole genome shotgun (WGS) entry which is preliminary data.</text>
</comment>
<dbReference type="SUPFAM" id="SSF46785">
    <property type="entry name" value="Winged helix' DNA-binding domain"/>
    <property type="match status" value="1"/>
</dbReference>
<dbReference type="Pfam" id="PF21320">
    <property type="entry name" value="WHD_Rv2258c"/>
    <property type="match status" value="1"/>
</dbReference>
<dbReference type="PANTHER" id="PTHR45128:SF1">
    <property type="entry name" value="S-ADENOSYLMETHIONINE-DEPENDENT METHYLTRANSFERASE RV2258C"/>
    <property type="match status" value="1"/>
</dbReference>
<protein>
    <submittedName>
        <fullName evidence="3">Methyltransferase domain-containing protein</fullName>
    </submittedName>
</protein>
<dbReference type="InterPro" id="IPR025714">
    <property type="entry name" value="Methyltranfer_dom"/>
</dbReference>
<dbReference type="Proteomes" id="UP001183390">
    <property type="component" value="Unassembled WGS sequence"/>
</dbReference>
<name>A0ABU2MCZ5_9ACTN</name>
<evidence type="ECO:0000313" key="3">
    <source>
        <dbReference type="EMBL" id="MDT0330544.1"/>
    </source>
</evidence>
<reference evidence="4" key="1">
    <citation type="submission" date="2023-07" db="EMBL/GenBank/DDBJ databases">
        <title>30 novel species of actinomycetes from the DSMZ collection.</title>
        <authorList>
            <person name="Nouioui I."/>
        </authorList>
    </citation>
    <scope>NUCLEOTIDE SEQUENCE [LARGE SCALE GENOMIC DNA]</scope>
    <source>
        <strain evidence="4">DSM 44743</strain>
    </source>
</reference>
<dbReference type="PANTHER" id="PTHR45128">
    <property type="entry name" value="METHYLTRANSFERASE TYPE 11"/>
    <property type="match status" value="1"/>
</dbReference>